<dbReference type="InterPro" id="IPR036390">
    <property type="entry name" value="WH_DNA-bd_sf"/>
</dbReference>
<dbReference type="CDD" id="cd00090">
    <property type="entry name" value="HTH_ARSR"/>
    <property type="match status" value="1"/>
</dbReference>
<dbReference type="Pfam" id="PF01638">
    <property type="entry name" value="HxlR"/>
    <property type="match status" value="1"/>
</dbReference>
<evidence type="ECO:0000313" key="2">
    <source>
        <dbReference type="EMBL" id="EZQ01963.1"/>
    </source>
</evidence>
<comment type="caution">
    <text evidence="2">The sequence shown here is derived from an EMBL/GenBank/DDBJ whole genome shotgun (WGS) entry which is preliminary data.</text>
</comment>
<dbReference type="OrthoDB" id="350804at2157"/>
<evidence type="ECO:0000313" key="3">
    <source>
        <dbReference type="Proteomes" id="UP000024332"/>
    </source>
</evidence>
<dbReference type="Gene3D" id="1.10.10.10">
    <property type="entry name" value="Winged helix-like DNA-binding domain superfamily/Winged helix DNA-binding domain"/>
    <property type="match status" value="1"/>
</dbReference>
<dbReference type="InterPro" id="IPR011991">
    <property type="entry name" value="ArsR-like_HTH"/>
</dbReference>
<accession>A0A031LM50</accession>
<evidence type="ECO:0000259" key="1">
    <source>
        <dbReference type="Pfam" id="PF01638"/>
    </source>
</evidence>
<protein>
    <submittedName>
        <fullName evidence="2">ArsR family transcriptional regulator</fullName>
    </submittedName>
</protein>
<name>A0A031LM50_9CREN</name>
<dbReference type="EMBL" id="JFZT01000057">
    <property type="protein sequence ID" value="EZQ01963.1"/>
    <property type="molecule type" value="Genomic_DNA"/>
</dbReference>
<sequence length="81" mass="9274">MSSNSFDELPCSAKLVYKILEFYGPMTFSQLRNQTKLPTRTLRQALRVLKENGMINAGICLEDIRSRIYSLTECIELAKDV</sequence>
<gene>
    <name evidence="2" type="ORF">CM19_10785</name>
</gene>
<reference evidence="2 3" key="1">
    <citation type="submission" date="2014-03" db="EMBL/GenBank/DDBJ databases">
        <title>Draft genome sequence of the novel thermoacidophilic archaea Acidianus copahuensis ALE1 strain, isolated from Copahue volcanic area in Neuquen Argentina.</title>
        <authorList>
            <person name="Urbieta M.S."/>
            <person name="Rascovan N."/>
            <person name="Castro C."/>
            <person name="Revale S."/>
            <person name="Giaveno M.A."/>
            <person name="Vazquez M.P."/>
            <person name="Donati E.R."/>
        </authorList>
    </citation>
    <scope>NUCLEOTIDE SEQUENCE [LARGE SCALE GENOMIC DNA]</scope>
    <source>
        <strain evidence="2 3">ALE1</strain>
    </source>
</reference>
<dbReference type="Proteomes" id="UP000024332">
    <property type="component" value="Unassembled WGS sequence"/>
</dbReference>
<dbReference type="RefSeq" id="WP_048100351.1">
    <property type="nucleotide sequence ID" value="NZ_JFZT01000057.1"/>
</dbReference>
<organism evidence="2 3">
    <name type="scientific">Candidatus Acidianus copahuensis</name>
    <dbReference type="NCBI Taxonomy" id="1160895"/>
    <lineage>
        <taxon>Archaea</taxon>
        <taxon>Thermoproteota</taxon>
        <taxon>Thermoprotei</taxon>
        <taxon>Sulfolobales</taxon>
        <taxon>Sulfolobaceae</taxon>
        <taxon>Acidianus</taxon>
    </lineage>
</organism>
<keyword evidence="3" id="KW-1185">Reference proteome</keyword>
<dbReference type="SUPFAM" id="SSF46785">
    <property type="entry name" value="Winged helix' DNA-binding domain"/>
    <property type="match status" value="1"/>
</dbReference>
<feature type="domain" description="HTH hxlR-type" evidence="1">
    <location>
        <begin position="17"/>
        <end position="73"/>
    </location>
</feature>
<dbReference type="AlphaFoldDB" id="A0A031LM50"/>
<proteinExistence type="predicted"/>
<dbReference type="InterPro" id="IPR036388">
    <property type="entry name" value="WH-like_DNA-bd_sf"/>
</dbReference>
<dbReference type="STRING" id="1160895.CM19_10785"/>
<dbReference type="InterPro" id="IPR002577">
    <property type="entry name" value="HTH_HxlR"/>
</dbReference>